<accession>A0A835YIY1</accession>
<dbReference type="EMBL" id="JAFCMP010000551">
    <property type="protein sequence ID" value="KAG5175303.1"/>
    <property type="molecule type" value="Genomic_DNA"/>
</dbReference>
<feature type="coiled-coil region" evidence="1">
    <location>
        <begin position="167"/>
        <end position="226"/>
    </location>
</feature>
<reference evidence="3" key="1">
    <citation type="submission" date="2021-02" db="EMBL/GenBank/DDBJ databases">
        <title>First Annotated Genome of the Yellow-green Alga Tribonema minus.</title>
        <authorList>
            <person name="Mahan K.M."/>
        </authorList>
    </citation>
    <scope>NUCLEOTIDE SEQUENCE</scope>
    <source>
        <strain evidence="3">UTEX B ZZ1240</strain>
    </source>
</reference>
<gene>
    <name evidence="3" type="ORF">JKP88DRAFT_283616</name>
</gene>
<feature type="compositionally biased region" description="Pro residues" evidence="2">
    <location>
        <begin position="324"/>
        <end position="333"/>
    </location>
</feature>
<feature type="region of interest" description="Disordered" evidence="2">
    <location>
        <begin position="231"/>
        <end position="252"/>
    </location>
</feature>
<feature type="compositionally biased region" description="Low complexity" evidence="2">
    <location>
        <begin position="395"/>
        <end position="407"/>
    </location>
</feature>
<evidence type="ECO:0000256" key="2">
    <source>
        <dbReference type="SAM" id="MobiDB-lite"/>
    </source>
</evidence>
<feature type="compositionally biased region" description="Gly residues" evidence="2">
    <location>
        <begin position="381"/>
        <end position="394"/>
    </location>
</feature>
<comment type="caution">
    <text evidence="3">The sequence shown here is derived from an EMBL/GenBank/DDBJ whole genome shotgun (WGS) entry which is preliminary data.</text>
</comment>
<feature type="coiled-coil region" evidence="1">
    <location>
        <begin position="23"/>
        <end position="124"/>
    </location>
</feature>
<dbReference type="AlphaFoldDB" id="A0A835YIY1"/>
<keyword evidence="4" id="KW-1185">Reference proteome</keyword>
<organism evidence="3 4">
    <name type="scientific">Tribonema minus</name>
    <dbReference type="NCBI Taxonomy" id="303371"/>
    <lineage>
        <taxon>Eukaryota</taxon>
        <taxon>Sar</taxon>
        <taxon>Stramenopiles</taxon>
        <taxon>Ochrophyta</taxon>
        <taxon>PX clade</taxon>
        <taxon>Xanthophyceae</taxon>
        <taxon>Tribonematales</taxon>
        <taxon>Tribonemataceae</taxon>
        <taxon>Tribonema</taxon>
    </lineage>
</organism>
<proteinExistence type="predicted"/>
<dbReference type="Proteomes" id="UP000664859">
    <property type="component" value="Unassembled WGS sequence"/>
</dbReference>
<name>A0A835YIY1_9STRA</name>
<evidence type="ECO:0000256" key="1">
    <source>
        <dbReference type="SAM" id="Coils"/>
    </source>
</evidence>
<sequence length="441" mass="45858">MEAAAAEDGLGAMLVNSWVTGERRKLLARLAEVEARVAAAIEDNRQVRQCQLLQRKEAKDLVRQLADTAAEEQNLRTRAQARLEEVTRQLQLWERRAALAETKYATVNEALAQEREARAAAEARSSLKRQRLRHVAGELHPPGELQIAVSDEAGALAHHLEGLVEGGAAAAERAAELQRQLAAAREAAAAREGELSASLRAVQADLDAARAAAAAAEARAAAAAAAAAAASAEAAAPPPPPPPPPPQQPPQQVAALLQMLRTQEEIEAVLEAAQRERDERIARLWRLVLRWQPLVDARGHSSAQDLAALALWDEYLRHGGAPAPAAPHPPPPSTADRSPPGSPRGLYSPGGSAHSRPLSAGGPLRDAAAATGAPRQLFSGRGEGGGRAGGGLGGSPRSPGSVRSAASDRSGMSAAERIEELAAAGRARAAAAAAAAEEGFS</sequence>
<protein>
    <submittedName>
        <fullName evidence="3">Uncharacterized protein</fullName>
    </submittedName>
</protein>
<keyword evidence="1" id="KW-0175">Coiled coil</keyword>
<evidence type="ECO:0000313" key="4">
    <source>
        <dbReference type="Proteomes" id="UP000664859"/>
    </source>
</evidence>
<evidence type="ECO:0000313" key="3">
    <source>
        <dbReference type="EMBL" id="KAG5175303.1"/>
    </source>
</evidence>
<feature type="compositionally biased region" description="Pro residues" evidence="2">
    <location>
        <begin position="236"/>
        <end position="249"/>
    </location>
</feature>
<feature type="region of interest" description="Disordered" evidence="2">
    <location>
        <begin position="321"/>
        <end position="414"/>
    </location>
</feature>